<feature type="chain" id="PRO_5008403869" description="Peptidase S1 domain-containing protein" evidence="1">
    <location>
        <begin position="21"/>
        <end position="334"/>
    </location>
</feature>
<organism evidence="2 3">
    <name type="scientific">Glossina pallidipes</name>
    <name type="common">Tsetse fly</name>
    <dbReference type="NCBI Taxonomy" id="7398"/>
    <lineage>
        <taxon>Eukaryota</taxon>
        <taxon>Metazoa</taxon>
        <taxon>Ecdysozoa</taxon>
        <taxon>Arthropoda</taxon>
        <taxon>Hexapoda</taxon>
        <taxon>Insecta</taxon>
        <taxon>Pterygota</taxon>
        <taxon>Neoptera</taxon>
        <taxon>Endopterygota</taxon>
        <taxon>Diptera</taxon>
        <taxon>Brachycera</taxon>
        <taxon>Muscomorpha</taxon>
        <taxon>Hippoboscoidea</taxon>
        <taxon>Glossinidae</taxon>
        <taxon>Glossina</taxon>
    </lineage>
</organism>
<evidence type="ECO:0000313" key="3">
    <source>
        <dbReference type="Proteomes" id="UP000092445"/>
    </source>
</evidence>
<dbReference type="EnsemblMetazoa" id="GPAI046683-RA">
    <property type="protein sequence ID" value="GPAI046683-PA"/>
    <property type="gene ID" value="GPAI046683"/>
</dbReference>
<reference evidence="2" key="2">
    <citation type="submission" date="2020-05" db="UniProtKB">
        <authorList>
            <consortium name="EnsemblMetazoa"/>
        </authorList>
    </citation>
    <scope>IDENTIFICATION</scope>
    <source>
        <strain evidence="2">IAEA</strain>
    </source>
</reference>
<reference evidence="3" key="1">
    <citation type="submission" date="2014-03" db="EMBL/GenBank/DDBJ databases">
        <authorList>
            <person name="Aksoy S."/>
            <person name="Warren W."/>
            <person name="Wilson R.K."/>
        </authorList>
    </citation>
    <scope>NUCLEOTIDE SEQUENCE [LARGE SCALE GENOMIC DNA]</scope>
    <source>
        <strain evidence="3">IAEA</strain>
    </source>
</reference>
<evidence type="ECO:0000313" key="2">
    <source>
        <dbReference type="EnsemblMetazoa" id="GPAI046683-PA"/>
    </source>
</evidence>
<feature type="signal peptide" evidence="1">
    <location>
        <begin position="1"/>
        <end position="20"/>
    </location>
</feature>
<name>A0A1B0AIA4_GLOPL</name>
<evidence type="ECO:0000256" key="1">
    <source>
        <dbReference type="SAM" id="SignalP"/>
    </source>
</evidence>
<proteinExistence type="predicted"/>
<keyword evidence="1" id="KW-0732">Signal</keyword>
<dbReference type="Proteomes" id="UP000092445">
    <property type="component" value="Unassembled WGS sequence"/>
</dbReference>
<dbReference type="AlphaFoldDB" id="A0A1B0AIA4"/>
<dbReference type="InterPro" id="IPR043504">
    <property type="entry name" value="Peptidase_S1_PA_chymotrypsin"/>
</dbReference>
<sequence length="334" mass="36536">MFKGFKALSLLLTIANIKFGTELFLMETRAEPADEAKSVYAKHLVWAGVKANSISFQGTELKGAKLKSSSLLGSFGVILKEDMILTLAYGKSVKGAALLLILLKQIYPNSKITIEDYVGYGLTKYEKNLSDENSAGIKIKSKEGKIFLIQLENKIKINSNAAAKILLPKRKYQDGAKCVVVGPGYISPCEGISSDLFPGVLPGGIPSQNFPDICRVVVQDFSPNLHANANNPKDIQDFPVEILNWSTCKENLSDLDNDLICLTKSECTEFNGGEPLICGGRSESLAITTFHNTYDVQLCTAYYTIRENDLHLQNLCVCVESRSHARFGAQPGTP</sequence>
<evidence type="ECO:0008006" key="4">
    <source>
        <dbReference type="Google" id="ProtNLM"/>
    </source>
</evidence>
<dbReference type="VEuPathDB" id="VectorBase:GPAI046683"/>
<dbReference type="Gene3D" id="2.40.10.10">
    <property type="entry name" value="Trypsin-like serine proteases"/>
    <property type="match status" value="1"/>
</dbReference>
<keyword evidence="3" id="KW-1185">Reference proteome</keyword>
<accession>A0A1B0AIA4</accession>
<protein>
    <recommendedName>
        <fullName evidence="4">Peptidase S1 domain-containing protein</fullName>
    </recommendedName>
</protein>